<accession>A0AA37PZR5</accession>
<dbReference type="EMBL" id="BRXS01000001">
    <property type="protein sequence ID" value="GLC23809.1"/>
    <property type="molecule type" value="Genomic_DNA"/>
</dbReference>
<protein>
    <recommendedName>
        <fullName evidence="4">Peptidase M23</fullName>
    </recommendedName>
</protein>
<gene>
    <name evidence="2" type="ORF">rosag_03220</name>
</gene>
<sequence>MPHATATLPRVALAALLLAAAPARAEAQIDWKAVDAAMGRTGAEQPGNVRRYGMPRADLRVTAQGVAIKPALALGSWLAMTPHGDGVMAMGDMVLKESEVAPVMSALQAGGVEQTAVHHHLLHETPRVVYMHVHAMGDPVRIAQTVRAALARTGTPVAAAPVVPPTAGAFGIDTAAVARTLGRAGRVNGGVYQVSVPRAETIRDAGMEIPASMGLATAINFQPTGGGKAAITGDFVMIASEVNPVIRALRAHGIEVTSLHNHLLADEPRLFFMHFWANDDATRLARGLRAALDATNSRPVDR</sequence>
<organism evidence="2 3">
    <name type="scientific">Roseisolibacter agri</name>
    <dbReference type="NCBI Taxonomy" id="2014610"/>
    <lineage>
        <taxon>Bacteria</taxon>
        <taxon>Pseudomonadati</taxon>
        <taxon>Gemmatimonadota</taxon>
        <taxon>Gemmatimonadia</taxon>
        <taxon>Gemmatimonadales</taxon>
        <taxon>Gemmatimonadaceae</taxon>
        <taxon>Roseisolibacter</taxon>
    </lineage>
</organism>
<evidence type="ECO:0008006" key="4">
    <source>
        <dbReference type="Google" id="ProtNLM"/>
    </source>
</evidence>
<evidence type="ECO:0000256" key="1">
    <source>
        <dbReference type="SAM" id="SignalP"/>
    </source>
</evidence>
<dbReference type="InterPro" id="IPR011094">
    <property type="entry name" value="Uncharacterised_LppY/LpqO"/>
</dbReference>
<proteinExistence type="predicted"/>
<name>A0AA37PZR5_9BACT</name>
<feature type="chain" id="PRO_5041428992" description="Peptidase M23" evidence="1">
    <location>
        <begin position="26"/>
        <end position="302"/>
    </location>
</feature>
<dbReference type="AlphaFoldDB" id="A0AA37PZR5"/>
<keyword evidence="1" id="KW-0732">Signal</keyword>
<dbReference type="RefSeq" id="WP_284348253.1">
    <property type="nucleotide sequence ID" value="NZ_BRXS01000001.1"/>
</dbReference>
<reference evidence="2" key="1">
    <citation type="submission" date="2022-08" db="EMBL/GenBank/DDBJ databases">
        <title>Draft genome sequencing of Roseisolibacter agri AW1220.</title>
        <authorList>
            <person name="Tobiishi Y."/>
            <person name="Tonouchi A."/>
        </authorList>
    </citation>
    <scope>NUCLEOTIDE SEQUENCE</scope>
    <source>
        <strain evidence="2">AW1220</strain>
    </source>
</reference>
<evidence type="ECO:0000313" key="3">
    <source>
        <dbReference type="Proteomes" id="UP001161325"/>
    </source>
</evidence>
<dbReference type="Proteomes" id="UP001161325">
    <property type="component" value="Unassembled WGS sequence"/>
</dbReference>
<dbReference type="Pfam" id="PF07485">
    <property type="entry name" value="DUF1529"/>
    <property type="match status" value="2"/>
</dbReference>
<comment type="caution">
    <text evidence="2">The sequence shown here is derived from an EMBL/GenBank/DDBJ whole genome shotgun (WGS) entry which is preliminary data.</text>
</comment>
<keyword evidence="3" id="KW-1185">Reference proteome</keyword>
<evidence type="ECO:0000313" key="2">
    <source>
        <dbReference type="EMBL" id="GLC23809.1"/>
    </source>
</evidence>
<feature type="signal peptide" evidence="1">
    <location>
        <begin position="1"/>
        <end position="25"/>
    </location>
</feature>